<dbReference type="AlphaFoldDB" id="A0A8S3VJR3"/>
<feature type="domain" description="B box-type" evidence="2">
    <location>
        <begin position="3"/>
        <end position="52"/>
    </location>
</feature>
<name>A0A8S3VJR3_MYTED</name>
<keyword evidence="1" id="KW-0862">Zinc</keyword>
<keyword evidence="4" id="KW-1185">Reference proteome</keyword>
<evidence type="ECO:0000313" key="3">
    <source>
        <dbReference type="EMBL" id="CAG2255324.1"/>
    </source>
</evidence>
<gene>
    <name evidence="3" type="ORF">MEDL_66757</name>
</gene>
<sequence>MATAEHLCDVCQLQNISKPAASWCSECDEALCSACDDLHSHKQRKRSNLKHIDEKTTTYQKEIADRRKQINCHLDALELEMNKNLRDKQQEVKTTVEGFISIIDSKVKNVEKAIDNINQMKSHATDLQIFLALREIEKDVERELSYIKDLKTKPEFKTFDIQLQVSNGLKLLKKNVEVWGEISVNSFDSILCTDITTEKQAQIILPGKSREYVSDINSITLKENNSFKVESENIKLTGCEILPDGEILLVNQTDNTILMYNKSGSCFKEFKLPWTPYDITCIDKNIIAISSQKEKSVYV</sequence>
<dbReference type="EMBL" id="CAJPWZ010003265">
    <property type="protein sequence ID" value="CAG2255324.1"/>
    <property type="molecule type" value="Genomic_DNA"/>
</dbReference>
<reference evidence="3" key="1">
    <citation type="submission" date="2021-03" db="EMBL/GenBank/DDBJ databases">
        <authorList>
            <person name="Bekaert M."/>
        </authorList>
    </citation>
    <scope>NUCLEOTIDE SEQUENCE</scope>
</reference>
<evidence type="ECO:0000313" key="4">
    <source>
        <dbReference type="Proteomes" id="UP000683360"/>
    </source>
</evidence>
<dbReference type="Proteomes" id="UP000683360">
    <property type="component" value="Unassembled WGS sequence"/>
</dbReference>
<dbReference type="PROSITE" id="PS50119">
    <property type="entry name" value="ZF_BBOX"/>
    <property type="match status" value="1"/>
</dbReference>
<evidence type="ECO:0000259" key="2">
    <source>
        <dbReference type="PROSITE" id="PS50119"/>
    </source>
</evidence>
<proteinExistence type="predicted"/>
<protein>
    <recommendedName>
        <fullName evidence="2">B box-type domain-containing protein</fullName>
    </recommendedName>
</protein>
<comment type="caution">
    <text evidence="3">The sequence shown here is derived from an EMBL/GenBank/DDBJ whole genome shotgun (WGS) entry which is preliminary data.</text>
</comment>
<evidence type="ECO:0000256" key="1">
    <source>
        <dbReference type="PROSITE-ProRule" id="PRU00024"/>
    </source>
</evidence>
<keyword evidence="1" id="KW-0863">Zinc-finger</keyword>
<keyword evidence="1" id="KW-0479">Metal-binding</keyword>
<accession>A0A8S3VJR3</accession>
<dbReference type="OrthoDB" id="6121460at2759"/>
<organism evidence="3 4">
    <name type="scientific">Mytilus edulis</name>
    <name type="common">Blue mussel</name>
    <dbReference type="NCBI Taxonomy" id="6550"/>
    <lineage>
        <taxon>Eukaryota</taxon>
        <taxon>Metazoa</taxon>
        <taxon>Spiralia</taxon>
        <taxon>Lophotrochozoa</taxon>
        <taxon>Mollusca</taxon>
        <taxon>Bivalvia</taxon>
        <taxon>Autobranchia</taxon>
        <taxon>Pteriomorphia</taxon>
        <taxon>Mytilida</taxon>
        <taxon>Mytiloidea</taxon>
        <taxon>Mytilidae</taxon>
        <taxon>Mytilinae</taxon>
        <taxon>Mytilus</taxon>
    </lineage>
</organism>
<dbReference type="InterPro" id="IPR000315">
    <property type="entry name" value="Znf_B-box"/>
</dbReference>
<dbReference type="GO" id="GO:0008270">
    <property type="term" value="F:zinc ion binding"/>
    <property type="evidence" value="ECO:0007669"/>
    <property type="project" value="UniProtKB-KW"/>
</dbReference>